<reference evidence="10" key="1">
    <citation type="submission" date="2014-05" db="EMBL/GenBank/DDBJ databases">
        <authorList>
            <person name="Chronopoulou M."/>
        </authorList>
    </citation>
    <scope>NUCLEOTIDE SEQUENCE</scope>
    <source>
        <tissue evidence="10">Whole organism</tissue>
    </source>
</reference>
<dbReference type="PANTHER" id="PTHR13059">
    <property type="entry name" value="HMG-BOX TRANSCRIPTION FACTOR BBX"/>
    <property type="match status" value="1"/>
</dbReference>
<dbReference type="AlphaFoldDB" id="A0A0K2TK88"/>
<dbReference type="PANTHER" id="PTHR13059:SF13">
    <property type="entry name" value="PROTEIN CAPICUA HOMOLOG"/>
    <property type="match status" value="1"/>
</dbReference>
<evidence type="ECO:0000256" key="7">
    <source>
        <dbReference type="PROSITE-ProRule" id="PRU00267"/>
    </source>
</evidence>
<proteinExistence type="predicted"/>
<dbReference type="InterPro" id="IPR009071">
    <property type="entry name" value="HMG_box_dom"/>
</dbReference>
<keyword evidence="5" id="KW-0804">Transcription</keyword>
<dbReference type="EMBL" id="HACA01008701">
    <property type="protein sequence ID" value="CDW26062.1"/>
    <property type="molecule type" value="Transcribed_RNA"/>
</dbReference>
<dbReference type="InterPro" id="IPR058607">
    <property type="entry name" value="HMG-box_Cic-like"/>
</dbReference>
<dbReference type="Pfam" id="PF25981">
    <property type="entry name" value="HTH_Cic_C"/>
    <property type="match status" value="1"/>
</dbReference>
<dbReference type="OrthoDB" id="10051111at2759"/>
<dbReference type="Gene3D" id="1.10.30.10">
    <property type="entry name" value="High mobility group box domain"/>
    <property type="match status" value="1"/>
</dbReference>
<feature type="region of interest" description="Disordered" evidence="8">
    <location>
        <begin position="1"/>
        <end position="75"/>
    </location>
</feature>
<dbReference type="GO" id="GO:0000981">
    <property type="term" value="F:DNA-binding transcription factor activity, RNA polymerase II-specific"/>
    <property type="evidence" value="ECO:0007669"/>
    <property type="project" value="TreeGrafter"/>
</dbReference>
<feature type="compositionally biased region" description="Low complexity" evidence="8">
    <location>
        <begin position="51"/>
        <end position="69"/>
    </location>
</feature>
<dbReference type="CDD" id="cd21990">
    <property type="entry name" value="HMG-box_CIC-like"/>
    <property type="match status" value="1"/>
</dbReference>
<feature type="compositionally biased region" description="Low complexity" evidence="8">
    <location>
        <begin position="31"/>
        <end position="42"/>
    </location>
</feature>
<feature type="DNA-binding region" description="HMG box" evidence="7">
    <location>
        <begin position="616"/>
        <end position="684"/>
    </location>
</feature>
<dbReference type="GO" id="GO:0000977">
    <property type="term" value="F:RNA polymerase II transcription regulatory region sequence-specific DNA binding"/>
    <property type="evidence" value="ECO:0007669"/>
    <property type="project" value="TreeGrafter"/>
</dbReference>
<feature type="domain" description="HMG box" evidence="9">
    <location>
        <begin position="616"/>
        <end position="684"/>
    </location>
</feature>
<keyword evidence="6 7" id="KW-0539">Nucleus</keyword>
<evidence type="ECO:0000256" key="2">
    <source>
        <dbReference type="ARBA" id="ARBA00022553"/>
    </source>
</evidence>
<keyword evidence="4 7" id="KW-0238">DNA-binding</keyword>
<gene>
    <name evidence="10" type="primary">cic</name>
</gene>
<sequence length="995" mass="110051">MEGPLTPGRSISLTPGALTGNESGFPPFKRSSTSQSRGSNSSVEPNFSTNPLMRPRSTPSSPRSLPATPHKYKKGDVVATPSGIRKKFNGKQWRRLCSREGCGKESQRRGYCSRHLSLRGKNFLSSSTSFIASKPVVSTTSESSVVINNPSTVVTPITANSVSNIYNTPFVTATNNISNQLIVSKSKSPTKFDNEGDAATKMEVANLLVSLSGSRSCTPATVSDPNGFAPISAPLTGTTSSNVFLPIGASENRPRHSSPVPPPRFITKPTASGVIRPELVRPVYNTSQPIYKIQQQVKPLPPQQPIIVVPTSQVSTGSTHHQLTMIPVSRTETLNTAATIRSTENNSTLYYVIPQKSGRTVINPPKAQIVEHHQSQRPAVAIHIPDAKPIVDNVVRSALVLKTADSQITNRSSTSSLAHNPVVVISESPSFSSSSIRPNTMRLLPIISVAKVAAASESPIREPLATSTTVQPQTVIVGDDIESSSVPKDKFSLSISTNLSQNNLVSTKKVENERINKIDSKKSGAIGNLNCISEPMNHHRVKQVKNESTSWDSNVRESPVKLEYINGDEFKISNLSSENPSFLSDDPSTQDLCYTDEEDDSINSLKPNQRRSQNHIRRPMNAFMIFSKRHRPLVHRQHPNQDNRTVSKILGEWWYALLPEGKQKYHDLAQQVKEAHFKAHPEWKWCSKDRRKSSSGTMRPKNNEEDDNNNVSNEEVEDLKCKEKVISDVETDVEESEHFPHQKASFNGSVKISSRHETVITQIVQQQANSNNYTENNSAILTPSPSPTSTSKFILGPTPVQRQMDVFCKEEILPEELHKSSFFKKVIRHDGMDQILKKVDFETKLSSLPEFRPGKSPKLPPSLPSSPKVFVQSYRKKRKPSSDDFPDTPPIVKIHCTGESFFGPDFNPETAFVYNGDPDSPKSSSLRKTLDTRRQLVMQLFQERGLFPSNEATSLFQSKYAQVFPSKLCLQLKIREVRQKIMACSTPTSPAISGI</sequence>
<protein>
    <submittedName>
        <fullName evidence="10">Capicua transcriptional repressor [Xenopus (Silurana) tropicalis]</fullName>
    </submittedName>
</protein>
<evidence type="ECO:0000256" key="3">
    <source>
        <dbReference type="ARBA" id="ARBA00023015"/>
    </source>
</evidence>
<dbReference type="FunFam" id="1.10.30.10:FF:000010">
    <property type="entry name" value="Capicua transcriptional repressor b"/>
    <property type="match status" value="1"/>
</dbReference>
<evidence type="ECO:0000259" key="9">
    <source>
        <dbReference type="PROSITE" id="PS50118"/>
    </source>
</evidence>
<dbReference type="GO" id="GO:0005634">
    <property type="term" value="C:nucleus"/>
    <property type="evidence" value="ECO:0007669"/>
    <property type="project" value="UniProtKB-UniRule"/>
</dbReference>
<feature type="region of interest" description="Disordered" evidence="8">
    <location>
        <begin position="688"/>
        <end position="719"/>
    </location>
</feature>
<keyword evidence="3" id="KW-0805">Transcription regulation</keyword>
<evidence type="ECO:0000256" key="8">
    <source>
        <dbReference type="SAM" id="MobiDB-lite"/>
    </source>
</evidence>
<dbReference type="SUPFAM" id="SSF47095">
    <property type="entry name" value="HMG-box"/>
    <property type="match status" value="1"/>
</dbReference>
<evidence type="ECO:0000313" key="10">
    <source>
        <dbReference type="EMBL" id="CDW26062.1"/>
    </source>
</evidence>
<evidence type="ECO:0000256" key="5">
    <source>
        <dbReference type="ARBA" id="ARBA00023163"/>
    </source>
</evidence>
<dbReference type="InterPro" id="IPR036910">
    <property type="entry name" value="HMG_box_dom_sf"/>
</dbReference>
<dbReference type="InterPro" id="IPR052412">
    <property type="entry name" value="CC-Dev_Transcription_Reg"/>
</dbReference>
<keyword evidence="2" id="KW-0597">Phosphoprotein</keyword>
<feature type="region of interest" description="Disordered" evidence="8">
    <location>
        <begin position="850"/>
        <end position="869"/>
    </location>
</feature>
<evidence type="ECO:0000256" key="6">
    <source>
        <dbReference type="ARBA" id="ARBA00023242"/>
    </source>
</evidence>
<name>A0A0K2TK88_LEPSM</name>
<feature type="region of interest" description="Disordered" evidence="8">
    <location>
        <begin position="250"/>
        <end position="269"/>
    </location>
</feature>
<accession>A0A0K2TK88</accession>
<keyword evidence="1" id="KW-0678">Repressor</keyword>
<dbReference type="SMART" id="SM00398">
    <property type="entry name" value="HMG"/>
    <property type="match status" value="1"/>
</dbReference>
<dbReference type="Pfam" id="PF00505">
    <property type="entry name" value="HMG_box"/>
    <property type="match status" value="1"/>
</dbReference>
<dbReference type="PROSITE" id="PS50118">
    <property type="entry name" value="HMG_BOX_2"/>
    <property type="match status" value="1"/>
</dbReference>
<dbReference type="InterPro" id="IPR058606">
    <property type="entry name" value="HTH_Cic_C"/>
</dbReference>
<evidence type="ECO:0000256" key="4">
    <source>
        <dbReference type="ARBA" id="ARBA00023125"/>
    </source>
</evidence>
<evidence type="ECO:0000256" key="1">
    <source>
        <dbReference type="ARBA" id="ARBA00022491"/>
    </source>
</evidence>
<organism evidence="10">
    <name type="scientific">Lepeophtheirus salmonis</name>
    <name type="common">Salmon louse</name>
    <name type="synonym">Caligus salmonis</name>
    <dbReference type="NCBI Taxonomy" id="72036"/>
    <lineage>
        <taxon>Eukaryota</taxon>
        <taxon>Metazoa</taxon>
        <taxon>Ecdysozoa</taxon>
        <taxon>Arthropoda</taxon>
        <taxon>Crustacea</taxon>
        <taxon>Multicrustacea</taxon>
        <taxon>Hexanauplia</taxon>
        <taxon>Copepoda</taxon>
        <taxon>Siphonostomatoida</taxon>
        <taxon>Caligidae</taxon>
        <taxon>Lepeophtheirus</taxon>
    </lineage>
</organism>